<accession>A0ABS8P0R9</accession>
<dbReference type="InterPro" id="IPR036390">
    <property type="entry name" value="WH_DNA-bd_sf"/>
</dbReference>
<dbReference type="Pfam" id="PF22482">
    <property type="entry name" value="AsnC_trans_reg_3"/>
    <property type="match status" value="1"/>
</dbReference>
<dbReference type="InterPro" id="IPR036388">
    <property type="entry name" value="WH-like_DNA-bd_sf"/>
</dbReference>
<dbReference type="PRINTS" id="PR00033">
    <property type="entry name" value="HTHASNC"/>
</dbReference>
<dbReference type="Gene3D" id="3.30.70.920">
    <property type="match status" value="1"/>
</dbReference>
<evidence type="ECO:0000259" key="5">
    <source>
        <dbReference type="Pfam" id="PF22482"/>
    </source>
</evidence>
<dbReference type="InterPro" id="IPR054609">
    <property type="entry name" value="PF0864-like_C"/>
</dbReference>
<evidence type="ECO:0000313" key="6">
    <source>
        <dbReference type="EMBL" id="MCD2191838.1"/>
    </source>
</evidence>
<dbReference type="RefSeq" id="WP_230729493.1">
    <property type="nucleotide sequence ID" value="NZ_JAJNDB010000001.1"/>
</dbReference>
<feature type="domain" description="Transcriptional regulatory protein PF0864-like C-terminal" evidence="5">
    <location>
        <begin position="246"/>
        <end position="311"/>
    </location>
</feature>
<evidence type="ECO:0000256" key="3">
    <source>
        <dbReference type="ARBA" id="ARBA00023163"/>
    </source>
</evidence>
<dbReference type="InterPro" id="IPR000485">
    <property type="entry name" value="AsnC-type_HTH_dom"/>
</dbReference>
<dbReference type="PANTHER" id="PTHR30154:SF34">
    <property type="entry name" value="TRANSCRIPTIONAL REGULATOR AZLB"/>
    <property type="match status" value="1"/>
</dbReference>
<proteinExistence type="predicted"/>
<dbReference type="Pfam" id="PF13404">
    <property type="entry name" value="HTH_AsnC-type"/>
    <property type="match status" value="1"/>
</dbReference>
<evidence type="ECO:0000256" key="2">
    <source>
        <dbReference type="ARBA" id="ARBA00023125"/>
    </source>
</evidence>
<dbReference type="InterPro" id="IPR011008">
    <property type="entry name" value="Dimeric_a/b-barrel"/>
</dbReference>
<dbReference type="SUPFAM" id="SSF46785">
    <property type="entry name" value="Winged helix' DNA-binding domain"/>
    <property type="match status" value="2"/>
</dbReference>
<sequence>MTVIDELILQCLILDGRAPFRRIAEVVGVSEQTAARRVRELQGQGLARVVVAPSNFAPSRRAWALRIRCRPDASAKLAEALAQRRDIGWIALVSGGSEITCTTSGAVDTDADGVLSHLPHSRAVLSFTAQALLRPFAASTAEWTLFDERLDDEQVDHMIRPVSEPAPPDTAVLDADTPLVAALARDGRASAAALARETGWPASRVSARLDGLLGSGLLHVATDFLPEAFGYSATAIMYLTVAPGRIVEVGEALATHRETGFVAATTGSANLFAVVTCRSSDDLFRYVSEQIGALPGVAQMDLAPYLRRIKQWQSRVAHHRLVAEP</sequence>
<dbReference type="SUPFAM" id="SSF54909">
    <property type="entry name" value="Dimeric alpha+beta barrel"/>
    <property type="match status" value="1"/>
</dbReference>
<evidence type="ECO:0000259" key="4">
    <source>
        <dbReference type="Pfam" id="PF13404"/>
    </source>
</evidence>
<evidence type="ECO:0000256" key="1">
    <source>
        <dbReference type="ARBA" id="ARBA00023015"/>
    </source>
</evidence>
<comment type="caution">
    <text evidence="6">The sequence shown here is derived from an EMBL/GenBank/DDBJ whole genome shotgun (WGS) entry which is preliminary data.</text>
</comment>
<gene>
    <name evidence="6" type="ORF">LQ327_00330</name>
</gene>
<reference evidence="6 7" key="1">
    <citation type="submission" date="2021-11" db="EMBL/GenBank/DDBJ databases">
        <title>Draft genome sequence of Actinomycetospora sp. SF1 isolated from the rhizosphere soil.</title>
        <authorList>
            <person name="Duangmal K."/>
            <person name="Chantavorakit T."/>
        </authorList>
    </citation>
    <scope>NUCLEOTIDE SEQUENCE [LARGE SCALE GENOMIC DNA]</scope>
    <source>
        <strain evidence="6 7">TBRC 5722</strain>
    </source>
</reference>
<feature type="domain" description="HTH asnC-type" evidence="4">
    <location>
        <begin position="1"/>
        <end position="42"/>
    </location>
</feature>
<dbReference type="Proteomes" id="UP001199469">
    <property type="component" value="Unassembled WGS sequence"/>
</dbReference>
<keyword evidence="3" id="KW-0804">Transcription</keyword>
<dbReference type="InterPro" id="IPR019888">
    <property type="entry name" value="Tscrpt_reg_AsnC-like"/>
</dbReference>
<protein>
    <submittedName>
        <fullName evidence="6">AsnC family transcriptional regulator</fullName>
    </submittedName>
</protein>
<name>A0ABS8P0R9_9PSEU</name>
<dbReference type="EMBL" id="JAJNDB010000001">
    <property type="protein sequence ID" value="MCD2191838.1"/>
    <property type="molecule type" value="Genomic_DNA"/>
</dbReference>
<dbReference type="Gene3D" id="1.10.10.10">
    <property type="entry name" value="Winged helix-like DNA-binding domain superfamily/Winged helix DNA-binding domain"/>
    <property type="match status" value="2"/>
</dbReference>
<dbReference type="SMART" id="SM00344">
    <property type="entry name" value="HTH_ASNC"/>
    <property type="match status" value="1"/>
</dbReference>
<keyword evidence="7" id="KW-1185">Reference proteome</keyword>
<organism evidence="6 7">
    <name type="scientific">Actinomycetospora endophytica</name>
    <dbReference type="NCBI Taxonomy" id="2291215"/>
    <lineage>
        <taxon>Bacteria</taxon>
        <taxon>Bacillati</taxon>
        <taxon>Actinomycetota</taxon>
        <taxon>Actinomycetes</taxon>
        <taxon>Pseudonocardiales</taxon>
        <taxon>Pseudonocardiaceae</taxon>
        <taxon>Actinomycetospora</taxon>
    </lineage>
</organism>
<evidence type="ECO:0000313" key="7">
    <source>
        <dbReference type="Proteomes" id="UP001199469"/>
    </source>
</evidence>
<keyword evidence="2" id="KW-0238">DNA-binding</keyword>
<keyword evidence="1" id="KW-0805">Transcription regulation</keyword>
<dbReference type="PANTHER" id="PTHR30154">
    <property type="entry name" value="LEUCINE-RESPONSIVE REGULATORY PROTEIN"/>
    <property type="match status" value="1"/>
</dbReference>